<name>A0A9D1CZC1_9FIRM</name>
<accession>A0A9D1CZC1</accession>
<dbReference type="PANTHER" id="PTHR43033">
    <property type="entry name" value="TRNA(ILE)-LYSIDINE SYNTHASE-RELATED"/>
    <property type="match status" value="1"/>
</dbReference>
<evidence type="ECO:0000256" key="3">
    <source>
        <dbReference type="ARBA" id="ARBA00022598"/>
    </source>
</evidence>
<proteinExistence type="inferred from homology"/>
<dbReference type="AlphaFoldDB" id="A0A9D1CZC1"/>
<dbReference type="GO" id="GO:0006400">
    <property type="term" value="P:tRNA modification"/>
    <property type="evidence" value="ECO:0007669"/>
    <property type="project" value="UniProtKB-UniRule"/>
</dbReference>
<keyword evidence="6 8" id="KW-0067">ATP-binding</keyword>
<dbReference type="SMART" id="SM00977">
    <property type="entry name" value="TilS_C"/>
    <property type="match status" value="1"/>
</dbReference>
<comment type="catalytic activity">
    <reaction evidence="7 8">
        <text>cytidine(34) in tRNA(Ile2) + L-lysine + ATP = lysidine(34) in tRNA(Ile2) + AMP + diphosphate + H(+)</text>
        <dbReference type="Rhea" id="RHEA:43744"/>
        <dbReference type="Rhea" id="RHEA-COMP:10625"/>
        <dbReference type="Rhea" id="RHEA-COMP:10670"/>
        <dbReference type="ChEBI" id="CHEBI:15378"/>
        <dbReference type="ChEBI" id="CHEBI:30616"/>
        <dbReference type="ChEBI" id="CHEBI:32551"/>
        <dbReference type="ChEBI" id="CHEBI:33019"/>
        <dbReference type="ChEBI" id="CHEBI:82748"/>
        <dbReference type="ChEBI" id="CHEBI:83665"/>
        <dbReference type="ChEBI" id="CHEBI:456215"/>
        <dbReference type="EC" id="6.3.4.19"/>
    </reaction>
</comment>
<comment type="function">
    <text evidence="8">Ligates lysine onto the cytidine present at position 34 of the AUA codon-specific tRNA(Ile) that contains the anticodon CAU, in an ATP-dependent manner. Cytidine is converted to lysidine, thus changing the amino acid specificity of the tRNA from methionine to isoleucine.</text>
</comment>
<dbReference type="InterPro" id="IPR011063">
    <property type="entry name" value="TilS/TtcA_N"/>
</dbReference>
<dbReference type="EC" id="6.3.4.19" evidence="8"/>
<gene>
    <name evidence="8 10" type="primary">tilS</name>
    <name evidence="10" type="ORF">IAB27_01315</name>
</gene>
<dbReference type="InterPro" id="IPR012795">
    <property type="entry name" value="tRNA_Ile_lys_synt_N"/>
</dbReference>
<evidence type="ECO:0000313" key="10">
    <source>
        <dbReference type="EMBL" id="HIQ90256.1"/>
    </source>
</evidence>
<dbReference type="NCBIfam" id="TIGR02433">
    <property type="entry name" value="lysidine_TilS_C"/>
    <property type="match status" value="1"/>
</dbReference>
<dbReference type="GO" id="GO:0032267">
    <property type="term" value="F:tRNA(Ile)-lysidine synthase activity"/>
    <property type="evidence" value="ECO:0007669"/>
    <property type="project" value="UniProtKB-EC"/>
</dbReference>
<evidence type="ECO:0000256" key="4">
    <source>
        <dbReference type="ARBA" id="ARBA00022694"/>
    </source>
</evidence>
<reference evidence="10" key="2">
    <citation type="journal article" date="2021" name="PeerJ">
        <title>Extensive microbial diversity within the chicken gut microbiome revealed by metagenomics and culture.</title>
        <authorList>
            <person name="Gilroy R."/>
            <person name="Ravi A."/>
            <person name="Getino M."/>
            <person name="Pursley I."/>
            <person name="Horton D.L."/>
            <person name="Alikhan N.F."/>
            <person name="Baker D."/>
            <person name="Gharbi K."/>
            <person name="Hall N."/>
            <person name="Watson M."/>
            <person name="Adriaenssens E.M."/>
            <person name="Foster-Nyarko E."/>
            <person name="Jarju S."/>
            <person name="Secka A."/>
            <person name="Antonio M."/>
            <person name="Oren A."/>
            <person name="Chaudhuri R.R."/>
            <person name="La Ragione R."/>
            <person name="Hildebrand F."/>
            <person name="Pallen M.J."/>
        </authorList>
    </citation>
    <scope>NUCLEOTIDE SEQUENCE</scope>
    <source>
        <strain evidence="10">CHK147-3167</strain>
    </source>
</reference>
<reference evidence="10" key="1">
    <citation type="submission" date="2020-10" db="EMBL/GenBank/DDBJ databases">
        <authorList>
            <person name="Gilroy R."/>
        </authorList>
    </citation>
    <scope>NUCLEOTIDE SEQUENCE</scope>
    <source>
        <strain evidence="10">CHK147-3167</strain>
    </source>
</reference>
<dbReference type="SUPFAM" id="SSF56037">
    <property type="entry name" value="PheT/TilS domain"/>
    <property type="match status" value="1"/>
</dbReference>
<comment type="domain">
    <text evidence="8">The N-terminal region contains the highly conserved SGGXDS motif, predicted to be a P-loop motif involved in ATP binding.</text>
</comment>
<feature type="domain" description="Lysidine-tRNA(Ile) synthetase C-terminal" evidence="9">
    <location>
        <begin position="361"/>
        <end position="435"/>
    </location>
</feature>
<evidence type="ECO:0000256" key="2">
    <source>
        <dbReference type="ARBA" id="ARBA00022490"/>
    </source>
</evidence>
<evidence type="ECO:0000259" key="9">
    <source>
        <dbReference type="SMART" id="SM00977"/>
    </source>
</evidence>
<dbReference type="GO" id="GO:0005524">
    <property type="term" value="F:ATP binding"/>
    <property type="evidence" value="ECO:0007669"/>
    <property type="project" value="UniProtKB-UniRule"/>
</dbReference>
<evidence type="ECO:0000313" key="11">
    <source>
        <dbReference type="Proteomes" id="UP000886786"/>
    </source>
</evidence>
<feature type="binding site" evidence="8">
    <location>
        <begin position="23"/>
        <end position="28"/>
    </location>
    <ligand>
        <name>ATP</name>
        <dbReference type="ChEBI" id="CHEBI:30616"/>
    </ligand>
</feature>
<evidence type="ECO:0000256" key="6">
    <source>
        <dbReference type="ARBA" id="ARBA00022840"/>
    </source>
</evidence>
<keyword evidence="5 8" id="KW-0547">Nucleotide-binding</keyword>
<dbReference type="SUPFAM" id="SSF52402">
    <property type="entry name" value="Adenine nucleotide alpha hydrolases-like"/>
    <property type="match status" value="1"/>
</dbReference>
<keyword evidence="4 8" id="KW-0819">tRNA processing</keyword>
<comment type="similarity">
    <text evidence="8">Belongs to the tRNA(Ile)-lysidine synthase family.</text>
</comment>
<dbReference type="EMBL" id="DVFV01000027">
    <property type="protein sequence ID" value="HIQ90256.1"/>
    <property type="molecule type" value="Genomic_DNA"/>
</dbReference>
<dbReference type="InterPro" id="IPR012094">
    <property type="entry name" value="tRNA_Ile_lys_synt"/>
</dbReference>
<evidence type="ECO:0000256" key="1">
    <source>
        <dbReference type="ARBA" id="ARBA00004496"/>
    </source>
</evidence>
<dbReference type="Gene3D" id="3.30.465.60">
    <property type="match status" value="1"/>
</dbReference>
<dbReference type="Pfam" id="PF01171">
    <property type="entry name" value="ATP_bind_3"/>
    <property type="match status" value="1"/>
</dbReference>
<sequence length="436" mass="51537">MDDILKKLDKTIKENETLITATSGGPDSMALLSLLIKLSQTKNITIICAHVNHNLRKESQEEALMVEKYANENNIIFEKMEINHYEGNTENYARTQRYNFFEKLIKKYNATYLLTAHHGDDLTETILMRMVRGSSLKGYSGFQEITDKETYKIYRPLITKTKDELLNYVKTNNIPYAVDKTNFSEEYTRNRYRLNILPILKKENKSVHLKFLKFSETLKLYDDHINKEANEKLNKVYQNNNLNLKLFENEDELIKRKILYQILNNLYYKNISLITDNHVELILNIIESSRPNLKINLPSKVLVIKNYQNLYFTQNTEIKSYSFTFKDKVILPNNQILIKEETEDTSNYTIRLNSKELSLPLIVRTRQNGDKMEIKNLNGHKKIKDIFINEKISETARNSWPILTDQNNQIIWLPGLKKSKFDKQKHENYDIIIRYR</sequence>
<evidence type="ECO:0000256" key="7">
    <source>
        <dbReference type="ARBA" id="ARBA00048539"/>
    </source>
</evidence>
<dbReference type="NCBIfam" id="TIGR02432">
    <property type="entry name" value="lysidine_TilS_N"/>
    <property type="match status" value="1"/>
</dbReference>
<dbReference type="Pfam" id="PF11734">
    <property type="entry name" value="TilS_C"/>
    <property type="match status" value="1"/>
</dbReference>
<protein>
    <recommendedName>
        <fullName evidence="8">tRNA(Ile)-lysidine synthase</fullName>
        <ecNumber evidence="8">6.3.4.19</ecNumber>
    </recommendedName>
    <alternativeName>
        <fullName evidence="8">tRNA(Ile)-2-lysyl-cytidine synthase</fullName>
    </alternativeName>
    <alternativeName>
        <fullName evidence="8">tRNA(Ile)-lysidine synthetase</fullName>
    </alternativeName>
</protein>
<evidence type="ECO:0000256" key="8">
    <source>
        <dbReference type="HAMAP-Rule" id="MF_01161"/>
    </source>
</evidence>
<comment type="caution">
    <text evidence="10">The sequence shown here is derived from an EMBL/GenBank/DDBJ whole genome shotgun (WGS) entry which is preliminary data.</text>
</comment>
<dbReference type="PANTHER" id="PTHR43033:SF1">
    <property type="entry name" value="TRNA(ILE)-LYSIDINE SYNTHASE-RELATED"/>
    <property type="match status" value="1"/>
</dbReference>
<dbReference type="Proteomes" id="UP000886786">
    <property type="component" value="Unassembled WGS sequence"/>
</dbReference>
<dbReference type="GO" id="GO:0005737">
    <property type="term" value="C:cytoplasm"/>
    <property type="evidence" value="ECO:0007669"/>
    <property type="project" value="UniProtKB-SubCell"/>
</dbReference>
<dbReference type="CDD" id="cd01992">
    <property type="entry name" value="TilS_N"/>
    <property type="match status" value="1"/>
</dbReference>
<dbReference type="InterPro" id="IPR014729">
    <property type="entry name" value="Rossmann-like_a/b/a_fold"/>
</dbReference>
<dbReference type="SUPFAM" id="SSF82829">
    <property type="entry name" value="MesJ substrate recognition domain-like"/>
    <property type="match status" value="1"/>
</dbReference>
<dbReference type="Gene3D" id="3.40.50.620">
    <property type="entry name" value="HUPs"/>
    <property type="match status" value="1"/>
</dbReference>
<dbReference type="InterPro" id="IPR012796">
    <property type="entry name" value="Lysidine-tRNA-synth_C"/>
</dbReference>
<keyword evidence="3 8" id="KW-0436">Ligase</keyword>
<organism evidence="10 11">
    <name type="scientific">Candidatus Coprosoma intestinipullorum</name>
    <dbReference type="NCBI Taxonomy" id="2840752"/>
    <lineage>
        <taxon>Bacteria</taxon>
        <taxon>Bacillati</taxon>
        <taxon>Bacillota</taxon>
        <taxon>Bacillota incertae sedis</taxon>
        <taxon>Candidatus Coprosoma</taxon>
    </lineage>
</organism>
<keyword evidence="2 8" id="KW-0963">Cytoplasm</keyword>
<comment type="subcellular location">
    <subcellularLocation>
        <location evidence="1 8">Cytoplasm</location>
    </subcellularLocation>
</comment>
<dbReference type="HAMAP" id="MF_01161">
    <property type="entry name" value="tRNA_Ile_lys_synt"/>
    <property type="match status" value="1"/>
</dbReference>
<evidence type="ECO:0000256" key="5">
    <source>
        <dbReference type="ARBA" id="ARBA00022741"/>
    </source>
</evidence>